<dbReference type="EMBL" id="CAJVPT010052045">
    <property type="protein sequence ID" value="CAG8748927.1"/>
    <property type="molecule type" value="Genomic_DNA"/>
</dbReference>
<feature type="non-terminal residue" evidence="1">
    <location>
        <position position="1"/>
    </location>
</feature>
<name>A0ACA9QFC8_9GLOM</name>
<organism evidence="1 2">
    <name type="scientific">Acaulospora colombiana</name>
    <dbReference type="NCBI Taxonomy" id="27376"/>
    <lineage>
        <taxon>Eukaryota</taxon>
        <taxon>Fungi</taxon>
        <taxon>Fungi incertae sedis</taxon>
        <taxon>Mucoromycota</taxon>
        <taxon>Glomeromycotina</taxon>
        <taxon>Glomeromycetes</taxon>
        <taxon>Diversisporales</taxon>
        <taxon>Acaulosporaceae</taxon>
        <taxon>Acaulospora</taxon>
    </lineage>
</organism>
<proteinExistence type="predicted"/>
<dbReference type="Proteomes" id="UP000789525">
    <property type="component" value="Unassembled WGS sequence"/>
</dbReference>
<evidence type="ECO:0000313" key="2">
    <source>
        <dbReference type="Proteomes" id="UP000789525"/>
    </source>
</evidence>
<reference evidence="1" key="1">
    <citation type="submission" date="2021-06" db="EMBL/GenBank/DDBJ databases">
        <authorList>
            <person name="Kallberg Y."/>
            <person name="Tangrot J."/>
            <person name="Rosling A."/>
        </authorList>
    </citation>
    <scope>NUCLEOTIDE SEQUENCE</scope>
    <source>
        <strain evidence="1">CL356</strain>
    </source>
</reference>
<keyword evidence="2" id="KW-1185">Reference proteome</keyword>
<evidence type="ECO:0000313" key="1">
    <source>
        <dbReference type="EMBL" id="CAG8748927.1"/>
    </source>
</evidence>
<comment type="caution">
    <text evidence="1">The sequence shown here is derived from an EMBL/GenBank/DDBJ whole genome shotgun (WGS) entry which is preliminary data.</text>
</comment>
<gene>
    <name evidence="1" type="ORF">ACOLOM_LOCUS12597</name>
</gene>
<sequence length="100" mass="11561">NVWNAKYLLTLTASLVGCFQYFDSEDNNTWRSVYGYGQYMPGETLRSGYTSGKVTENRYINLVFGQDLHPEPRRPAIPSLSEQSICQLCKHKSRLKHQKE</sequence>
<protein>
    <submittedName>
        <fullName evidence="1">5791_t:CDS:1</fullName>
    </submittedName>
</protein>
<accession>A0ACA9QFC8</accession>